<proteinExistence type="inferred from homology"/>
<accession>A0A0C2WVD0</accession>
<dbReference type="SUPFAM" id="SSF48264">
    <property type="entry name" value="Cytochrome P450"/>
    <property type="match status" value="1"/>
</dbReference>
<evidence type="ECO:0000256" key="2">
    <source>
        <dbReference type="ARBA" id="ARBA00010617"/>
    </source>
</evidence>
<dbReference type="PRINTS" id="PR00465">
    <property type="entry name" value="EP450IV"/>
</dbReference>
<name>A0A0C2WVD0_AMAMK</name>
<evidence type="ECO:0000256" key="6">
    <source>
        <dbReference type="PIRSR" id="PIRSR602403-1"/>
    </source>
</evidence>
<evidence type="ECO:0000256" key="7">
    <source>
        <dbReference type="RuleBase" id="RU000461"/>
    </source>
</evidence>
<comment type="similarity">
    <text evidence="2 7">Belongs to the cytochrome P450 family.</text>
</comment>
<dbReference type="PROSITE" id="PS00086">
    <property type="entry name" value="CYTOCHROME_P450"/>
    <property type="match status" value="1"/>
</dbReference>
<keyword evidence="6 7" id="KW-0349">Heme</keyword>
<dbReference type="PANTHER" id="PTHR46206">
    <property type="entry name" value="CYTOCHROME P450"/>
    <property type="match status" value="1"/>
</dbReference>
<evidence type="ECO:0000313" key="9">
    <source>
        <dbReference type="Proteomes" id="UP000054549"/>
    </source>
</evidence>
<gene>
    <name evidence="8" type="ORF">M378DRAFT_26609</name>
</gene>
<dbReference type="Pfam" id="PF00067">
    <property type="entry name" value="p450"/>
    <property type="match status" value="1"/>
</dbReference>
<keyword evidence="3 6" id="KW-0479">Metal-binding</keyword>
<evidence type="ECO:0000256" key="1">
    <source>
        <dbReference type="ARBA" id="ARBA00001971"/>
    </source>
</evidence>
<sequence>MSPPSGEPLFIIERCADTSFISHLVDLTHKKLQLKSIPTIGLSGPLASYIGALRFLFHNEEMVQKGYDKFRGSLFKIPTLTSWIVIVSGDRLIDELRRAPDDALSPHEAFRESLSSDLTIGPEFFDDPFQVEIVKGPLTRNIGTKFADVHDEIIAAFDDFIPTQGDEWTEVTVYNTVMDIVCRASNRMLVGLPLCRDPDWTNLTKQFAIDLMMSVVVLGIFPDSLKPFIAPFLRRVPRALKRGIKRLEPLIEERLEQKALYGKDWPEIPNDVVSWALDVTMDRPRNTKALVRAVLGINLAAIHTTTMSFTFVLYELATRPEYIQPLRDEVEAVMKEDGWSKESVRKLWKVDSFIKECLRVSNVNSVAMNRKVLKDFTFSDGTTVPAGCTVMVPIDSVHTDADNYTDPKTFDGFRFEKMRGNDSKNVKHQFVSLSVDYVLFGHGRHACPGRFFVANELKVMLSHVLLNYDIKMVDGRGRPKNWRFGQSGGPNTTAKMLFRKRAKPEV</sequence>
<dbReference type="CDD" id="cd11041">
    <property type="entry name" value="CYP503A1-like"/>
    <property type="match status" value="1"/>
</dbReference>
<keyword evidence="5 6" id="KW-0408">Iron</keyword>
<dbReference type="HOGENOM" id="CLU_022195_0_2_1"/>
<feature type="binding site" description="axial binding residue" evidence="6">
    <location>
        <position position="447"/>
    </location>
    <ligand>
        <name>heme</name>
        <dbReference type="ChEBI" id="CHEBI:30413"/>
    </ligand>
    <ligandPart>
        <name>Fe</name>
        <dbReference type="ChEBI" id="CHEBI:18248"/>
    </ligandPart>
</feature>
<dbReference type="Gene3D" id="1.10.630.10">
    <property type="entry name" value="Cytochrome P450"/>
    <property type="match status" value="1"/>
</dbReference>
<evidence type="ECO:0000256" key="4">
    <source>
        <dbReference type="ARBA" id="ARBA00023002"/>
    </source>
</evidence>
<dbReference type="InterPro" id="IPR002403">
    <property type="entry name" value="Cyt_P450_E_grp-IV"/>
</dbReference>
<protein>
    <recommendedName>
        <fullName evidence="10">Cytochrome P450</fullName>
    </recommendedName>
</protein>
<evidence type="ECO:0000313" key="8">
    <source>
        <dbReference type="EMBL" id="KIL60298.1"/>
    </source>
</evidence>
<dbReference type="STRING" id="946122.A0A0C2WVD0"/>
<keyword evidence="7" id="KW-0503">Monooxygenase</keyword>
<dbReference type="GO" id="GO:0005506">
    <property type="term" value="F:iron ion binding"/>
    <property type="evidence" value="ECO:0007669"/>
    <property type="project" value="InterPro"/>
</dbReference>
<dbReference type="InterPro" id="IPR036396">
    <property type="entry name" value="Cyt_P450_sf"/>
</dbReference>
<evidence type="ECO:0000256" key="5">
    <source>
        <dbReference type="ARBA" id="ARBA00023004"/>
    </source>
</evidence>
<dbReference type="InterPro" id="IPR017972">
    <property type="entry name" value="Cyt_P450_CS"/>
</dbReference>
<comment type="cofactor">
    <cofactor evidence="1 6">
        <name>heme</name>
        <dbReference type="ChEBI" id="CHEBI:30413"/>
    </cofactor>
</comment>
<reference evidence="8 9" key="1">
    <citation type="submission" date="2014-04" db="EMBL/GenBank/DDBJ databases">
        <title>Evolutionary Origins and Diversification of the Mycorrhizal Mutualists.</title>
        <authorList>
            <consortium name="DOE Joint Genome Institute"/>
            <consortium name="Mycorrhizal Genomics Consortium"/>
            <person name="Kohler A."/>
            <person name="Kuo A."/>
            <person name="Nagy L.G."/>
            <person name="Floudas D."/>
            <person name="Copeland A."/>
            <person name="Barry K.W."/>
            <person name="Cichocki N."/>
            <person name="Veneault-Fourrey C."/>
            <person name="LaButti K."/>
            <person name="Lindquist E.A."/>
            <person name="Lipzen A."/>
            <person name="Lundell T."/>
            <person name="Morin E."/>
            <person name="Murat C."/>
            <person name="Riley R."/>
            <person name="Ohm R."/>
            <person name="Sun H."/>
            <person name="Tunlid A."/>
            <person name="Henrissat B."/>
            <person name="Grigoriev I.V."/>
            <person name="Hibbett D.S."/>
            <person name="Martin F."/>
        </authorList>
    </citation>
    <scope>NUCLEOTIDE SEQUENCE [LARGE SCALE GENOMIC DNA]</scope>
    <source>
        <strain evidence="8 9">Koide BX008</strain>
    </source>
</reference>
<keyword evidence="9" id="KW-1185">Reference proteome</keyword>
<evidence type="ECO:0000256" key="3">
    <source>
        <dbReference type="ARBA" id="ARBA00022723"/>
    </source>
</evidence>
<dbReference type="AlphaFoldDB" id="A0A0C2WVD0"/>
<dbReference type="InParanoid" id="A0A0C2WVD0"/>
<evidence type="ECO:0008006" key="10">
    <source>
        <dbReference type="Google" id="ProtNLM"/>
    </source>
</evidence>
<dbReference type="GO" id="GO:0004497">
    <property type="term" value="F:monooxygenase activity"/>
    <property type="evidence" value="ECO:0007669"/>
    <property type="project" value="UniProtKB-KW"/>
</dbReference>
<organism evidence="8 9">
    <name type="scientific">Amanita muscaria (strain Koide BX008)</name>
    <dbReference type="NCBI Taxonomy" id="946122"/>
    <lineage>
        <taxon>Eukaryota</taxon>
        <taxon>Fungi</taxon>
        <taxon>Dikarya</taxon>
        <taxon>Basidiomycota</taxon>
        <taxon>Agaricomycotina</taxon>
        <taxon>Agaricomycetes</taxon>
        <taxon>Agaricomycetidae</taxon>
        <taxon>Agaricales</taxon>
        <taxon>Pluteineae</taxon>
        <taxon>Amanitaceae</taxon>
        <taxon>Amanita</taxon>
    </lineage>
</organism>
<dbReference type="EMBL" id="KN818301">
    <property type="protein sequence ID" value="KIL60298.1"/>
    <property type="molecule type" value="Genomic_DNA"/>
</dbReference>
<dbReference type="Proteomes" id="UP000054549">
    <property type="component" value="Unassembled WGS sequence"/>
</dbReference>
<dbReference type="GO" id="GO:0020037">
    <property type="term" value="F:heme binding"/>
    <property type="evidence" value="ECO:0007669"/>
    <property type="project" value="InterPro"/>
</dbReference>
<dbReference type="OrthoDB" id="1844152at2759"/>
<dbReference type="InterPro" id="IPR001128">
    <property type="entry name" value="Cyt_P450"/>
</dbReference>
<keyword evidence="4 7" id="KW-0560">Oxidoreductase</keyword>
<dbReference type="GO" id="GO:0016705">
    <property type="term" value="F:oxidoreductase activity, acting on paired donors, with incorporation or reduction of molecular oxygen"/>
    <property type="evidence" value="ECO:0007669"/>
    <property type="project" value="InterPro"/>
</dbReference>